<name>A0AAW6TW05_9BACT</name>
<dbReference type="RefSeq" id="WP_349245326.1">
    <property type="nucleotide sequence ID" value="NZ_JASCXX010000014.1"/>
</dbReference>
<dbReference type="SUPFAM" id="SSF53300">
    <property type="entry name" value="vWA-like"/>
    <property type="match status" value="1"/>
</dbReference>
<protein>
    <submittedName>
        <fullName evidence="3">BatA domain-containing protein</fullName>
    </submittedName>
</protein>
<dbReference type="InterPro" id="IPR011933">
    <property type="entry name" value="Double_TM_dom"/>
</dbReference>
<organism evidence="3 4">
    <name type="scientific">Anaerobaca lacustris</name>
    <dbReference type="NCBI Taxonomy" id="3044600"/>
    <lineage>
        <taxon>Bacteria</taxon>
        <taxon>Pseudomonadati</taxon>
        <taxon>Planctomycetota</taxon>
        <taxon>Phycisphaerae</taxon>
        <taxon>Sedimentisphaerales</taxon>
        <taxon>Anaerobacaceae</taxon>
        <taxon>Anaerobaca</taxon>
    </lineage>
</organism>
<dbReference type="InterPro" id="IPR024163">
    <property type="entry name" value="Aerotolerance_reg_N"/>
</dbReference>
<dbReference type="Pfam" id="PF13519">
    <property type="entry name" value="VWA_2"/>
    <property type="match status" value="1"/>
</dbReference>
<evidence type="ECO:0000313" key="4">
    <source>
        <dbReference type="Proteomes" id="UP001431776"/>
    </source>
</evidence>
<keyword evidence="1" id="KW-0472">Membrane</keyword>
<proteinExistence type="predicted"/>
<accession>A0AAW6TW05</accession>
<dbReference type="InterPro" id="IPR002035">
    <property type="entry name" value="VWF_A"/>
</dbReference>
<sequence>MSFLYPLFLAGIAAIGVPIVLHMIRRHTRKRVTFSSLMFVRTTAPRLRNRSRVENLPLLILRCLLLILLAVAFARPLFSRQEPETVVRAGRRIVLLVDTSASMRRTGLWGQAIDEVRSVLRDVEPMDRLCLITFDRSARIQIGFEQWAGLDVSQRAAAVIDCLSDLSAGWAATDLGRALVAAAEAVEDDEVHDDRQPVGPRQIVLIGDVQQGSRLNALHAYEWPATTELVVRPVESRGLTNATLEWVVHHDRLTSPDGSEALRIRVSNSSEATTEQFQLRWDAHDARTEIYVPPGTSHVVQVPPPPDPSATHRLILSGDDHDFDNTLYIAPRLQQPIDILYIGRDDPNDPQGMLFYLRQAFGVTSALHARVTSRRSDGALRVDEVATAHLIVTTDVTGAENLATLRRHIETGGTILLVMPSAQAATMLSALTGGGRIELQEADIDRYAMLGRMEFAHPVLSAFSDPRFGDFTKVHFWRHRRVDLAGLPDVRVLAWYDSNDPAWFEVPVGSGALLVFTGGWHPADSDLALSSKFVPLLYSILEYGGVRMGTQAQYVVGDPVPVTGPAGPQRDVRVRKPDGAAVALDAGVETFTQTDVPGIYGVESAGETTWFAVNVAASEGRTDPMPFEDMERLGLSMKTPGPAAIGQVAKTMIHRGLVETENQQKLWRWVLVAASVVLLMEIWLAGRLTRPATESQGEQP</sequence>
<dbReference type="Gene3D" id="3.40.50.410">
    <property type="entry name" value="von Willebrand factor, type A domain"/>
    <property type="match status" value="1"/>
</dbReference>
<feature type="transmembrane region" description="Helical" evidence="1">
    <location>
        <begin position="6"/>
        <end position="24"/>
    </location>
</feature>
<dbReference type="PANTHER" id="PTHR37464">
    <property type="entry name" value="BLL2463 PROTEIN"/>
    <property type="match status" value="1"/>
</dbReference>
<evidence type="ECO:0000256" key="1">
    <source>
        <dbReference type="SAM" id="Phobius"/>
    </source>
</evidence>
<keyword evidence="1" id="KW-1133">Transmembrane helix</keyword>
<dbReference type="EMBL" id="JASCXX010000014">
    <property type="protein sequence ID" value="MDI6449916.1"/>
    <property type="molecule type" value="Genomic_DNA"/>
</dbReference>
<dbReference type="AlphaFoldDB" id="A0AAW6TW05"/>
<keyword evidence="4" id="KW-1185">Reference proteome</keyword>
<feature type="domain" description="VWFA" evidence="2">
    <location>
        <begin position="92"/>
        <end position="208"/>
    </location>
</feature>
<evidence type="ECO:0000313" key="3">
    <source>
        <dbReference type="EMBL" id="MDI6449916.1"/>
    </source>
</evidence>
<evidence type="ECO:0000259" key="2">
    <source>
        <dbReference type="PROSITE" id="PS50234"/>
    </source>
</evidence>
<comment type="caution">
    <text evidence="3">The sequence shown here is derived from an EMBL/GenBank/DDBJ whole genome shotgun (WGS) entry which is preliminary data.</text>
</comment>
<dbReference type="Proteomes" id="UP001431776">
    <property type="component" value="Unassembled WGS sequence"/>
</dbReference>
<gene>
    <name evidence="3" type="ORF">QJ522_12730</name>
</gene>
<reference evidence="3" key="1">
    <citation type="submission" date="2023-05" db="EMBL/GenBank/DDBJ databases">
        <title>Anaerotaeda fermentans gen. nov., sp. nov., a novel anaerobic planctomycete of the new family within the order Sedimentisphaerales isolated from Taman Peninsula, Russia.</title>
        <authorList>
            <person name="Khomyakova M.A."/>
            <person name="Merkel A.Y."/>
            <person name="Slobodkin A.I."/>
        </authorList>
    </citation>
    <scope>NUCLEOTIDE SEQUENCE</scope>
    <source>
        <strain evidence="3">M17dextr</strain>
    </source>
</reference>
<dbReference type="NCBIfam" id="TIGR02226">
    <property type="entry name" value="two_anch"/>
    <property type="match status" value="1"/>
</dbReference>
<dbReference type="Pfam" id="PF07584">
    <property type="entry name" value="BatA"/>
    <property type="match status" value="1"/>
</dbReference>
<dbReference type="PANTHER" id="PTHR37464:SF1">
    <property type="entry name" value="BLL2463 PROTEIN"/>
    <property type="match status" value="1"/>
</dbReference>
<dbReference type="InterPro" id="IPR036465">
    <property type="entry name" value="vWFA_dom_sf"/>
</dbReference>
<feature type="transmembrane region" description="Helical" evidence="1">
    <location>
        <begin position="56"/>
        <end position="78"/>
    </location>
</feature>
<dbReference type="PROSITE" id="PS50234">
    <property type="entry name" value="VWFA"/>
    <property type="match status" value="1"/>
</dbReference>
<keyword evidence="1" id="KW-0812">Transmembrane</keyword>